<dbReference type="Proteomes" id="UP001317705">
    <property type="component" value="Chromosome"/>
</dbReference>
<feature type="compositionally biased region" description="Basic and acidic residues" evidence="1">
    <location>
        <begin position="68"/>
        <end position="106"/>
    </location>
</feature>
<feature type="signal peptide" evidence="2">
    <location>
        <begin position="1"/>
        <end position="23"/>
    </location>
</feature>
<keyword evidence="4" id="KW-1185">Reference proteome</keyword>
<proteinExistence type="predicted"/>
<evidence type="ECO:0000256" key="1">
    <source>
        <dbReference type="SAM" id="MobiDB-lite"/>
    </source>
</evidence>
<name>A0ABM8EHF2_9BACT</name>
<reference evidence="3 4" key="1">
    <citation type="submission" date="2022-12" db="EMBL/GenBank/DDBJ databases">
        <title>Polyphasic characterization of Geotalea uranireducens NIT-SL11 newly isolated from a complex of sewage sludge and microbially reduced graphene oxide.</title>
        <authorList>
            <person name="Xie L."/>
            <person name="Yoshida N."/>
            <person name="Meng L."/>
        </authorList>
    </citation>
    <scope>NUCLEOTIDE SEQUENCE [LARGE SCALE GENOMIC DNA]</scope>
    <source>
        <strain evidence="3 4">NIT-SL11</strain>
    </source>
</reference>
<dbReference type="RefSeq" id="WP_282002040.1">
    <property type="nucleotide sequence ID" value="NZ_AP027151.1"/>
</dbReference>
<evidence type="ECO:0000313" key="4">
    <source>
        <dbReference type="Proteomes" id="UP001317705"/>
    </source>
</evidence>
<keyword evidence="2" id="KW-0732">Signal</keyword>
<organism evidence="3 4">
    <name type="scientific">Geotalea uraniireducens</name>
    <dbReference type="NCBI Taxonomy" id="351604"/>
    <lineage>
        <taxon>Bacteria</taxon>
        <taxon>Pseudomonadati</taxon>
        <taxon>Thermodesulfobacteriota</taxon>
        <taxon>Desulfuromonadia</taxon>
        <taxon>Geobacterales</taxon>
        <taxon>Geobacteraceae</taxon>
        <taxon>Geotalea</taxon>
    </lineage>
</organism>
<accession>A0ABM8EHF2</accession>
<evidence type="ECO:0000256" key="2">
    <source>
        <dbReference type="SAM" id="SignalP"/>
    </source>
</evidence>
<dbReference type="EMBL" id="AP027151">
    <property type="protein sequence ID" value="BDV41903.1"/>
    <property type="molecule type" value="Genomic_DNA"/>
</dbReference>
<gene>
    <name evidence="3" type="ORF">GURASL_08260</name>
</gene>
<sequence>MNGSRAPLLVALLFLGMVAVAGAEEGDATPAARMARKEAQMKEKMHGKELQMQKGTAAMEERLRKKRAEFKAKSERLGERVKQGEQKMREKEEQLQRRFRQFDQGEGKTLPP</sequence>
<protein>
    <submittedName>
        <fullName evidence="3">Uncharacterized protein</fullName>
    </submittedName>
</protein>
<feature type="region of interest" description="Disordered" evidence="1">
    <location>
        <begin position="68"/>
        <end position="112"/>
    </location>
</feature>
<feature type="chain" id="PRO_5045743186" evidence="2">
    <location>
        <begin position="24"/>
        <end position="112"/>
    </location>
</feature>
<evidence type="ECO:0000313" key="3">
    <source>
        <dbReference type="EMBL" id="BDV41903.1"/>
    </source>
</evidence>